<keyword evidence="4 6" id="KW-0472">Membrane</keyword>
<dbReference type="PIRSF" id="PIRSF006648">
    <property type="entry name" value="DrrB"/>
    <property type="match status" value="1"/>
</dbReference>
<dbReference type="PANTHER" id="PTHR43229">
    <property type="entry name" value="NODULATION PROTEIN J"/>
    <property type="match status" value="1"/>
</dbReference>
<dbReference type="EMBL" id="JAUCGQ010000001">
    <property type="protein sequence ID" value="MDM7855057.1"/>
    <property type="molecule type" value="Genomic_DNA"/>
</dbReference>
<keyword evidence="5" id="KW-0046">Antibiotic resistance</keyword>
<sequence>MTATRDELVAAARGPRRFGWWYIAEHQFRQMRRYLWVVVVNTIGSPLLYLLGIGFGLASFMTRPIADGPDGPVSYLLFVTPALVASAGVAVASDEFQYSVMMGFKWRRLFWGMNDSPVEPPQIVTGFVLAVAGRMLFSTLAFAAIAVLFGGLGDPWSAFAVAGAGLLGGMAFGLPLLAYSATITEDKGQFALVNRFVFTPMFLFSGTFYPLATLPVWLQWIGWVSPLWHASEIGRAASYGRSPGSWPVGWHVVVLLTLCVAGWVAARRVFVRRLRG</sequence>
<evidence type="ECO:0000256" key="2">
    <source>
        <dbReference type="ARBA" id="ARBA00022692"/>
    </source>
</evidence>
<keyword evidence="3 6" id="KW-1133">Transmembrane helix</keyword>
<evidence type="ECO:0000256" key="6">
    <source>
        <dbReference type="SAM" id="Phobius"/>
    </source>
</evidence>
<feature type="transmembrane region" description="Helical" evidence="6">
    <location>
        <begin position="123"/>
        <end position="150"/>
    </location>
</feature>
<proteinExistence type="predicted"/>
<feature type="transmembrane region" description="Helical" evidence="6">
    <location>
        <begin position="34"/>
        <end position="61"/>
    </location>
</feature>
<dbReference type="RefSeq" id="WP_289454867.1">
    <property type="nucleotide sequence ID" value="NZ_JAUCGQ010000001.1"/>
</dbReference>
<dbReference type="PANTHER" id="PTHR43229:SF2">
    <property type="entry name" value="NODULATION PROTEIN J"/>
    <property type="match status" value="1"/>
</dbReference>
<feature type="transmembrane region" description="Helical" evidence="6">
    <location>
        <begin position="73"/>
        <end position="92"/>
    </location>
</feature>
<feature type="transmembrane region" description="Helical" evidence="6">
    <location>
        <begin position="248"/>
        <end position="266"/>
    </location>
</feature>
<keyword evidence="2 6" id="KW-0812">Transmembrane</keyword>
<feature type="transmembrane region" description="Helical" evidence="6">
    <location>
        <begin position="192"/>
        <end position="218"/>
    </location>
</feature>
<reference evidence="8 9" key="1">
    <citation type="submission" date="2023-06" db="EMBL/GenBank/DDBJ databases">
        <title>Cellulomonas sp. MW4 Whole genome sequence.</title>
        <authorList>
            <person name="Park S."/>
        </authorList>
    </citation>
    <scope>NUCLEOTIDE SEQUENCE [LARGE SCALE GENOMIC DNA]</scope>
    <source>
        <strain evidence="8 9">MW4</strain>
    </source>
</reference>
<accession>A0ABT7SFU4</accession>
<feature type="domain" description="ABC-2 type transporter transmembrane" evidence="7">
    <location>
        <begin position="21"/>
        <end position="236"/>
    </location>
</feature>
<gene>
    <name evidence="8" type="ORF">QRT04_08950</name>
</gene>
<keyword evidence="9" id="KW-1185">Reference proteome</keyword>
<dbReference type="InterPro" id="IPR013525">
    <property type="entry name" value="ABC2_TM"/>
</dbReference>
<dbReference type="PRINTS" id="PR00164">
    <property type="entry name" value="ABC2TRNSPORT"/>
</dbReference>
<comment type="caution">
    <text evidence="8">The sequence shown here is derived from an EMBL/GenBank/DDBJ whole genome shotgun (WGS) entry which is preliminary data.</text>
</comment>
<dbReference type="Pfam" id="PF01061">
    <property type="entry name" value="ABC2_membrane"/>
    <property type="match status" value="1"/>
</dbReference>
<comment type="subcellular location">
    <subcellularLocation>
        <location evidence="1">Membrane</location>
        <topology evidence="1">Multi-pass membrane protein</topology>
    </subcellularLocation>
</comment>
<name>A0ABT7SFU4_9CELL</name>
<dbReference type="InterPro" id="IPR051784">
    <property type="entry name" value="Nod_factor_ABC_transporter"/>
</dbReference>
<evidence type="ECO:0000256" key="5">
    <source>
        <dbReference type="ARBA" id="ARBA00023251"/>
    </source>
</evidence>
<evidence type="ECO:0000256" key="4">
    <source>
        <dbReference type="ARBA" id="ARBA00023136"/>
    </source>
</evidence>
<evidence type="ECO:0000313" key="8">
    <source>
        <dbReference type="EMBL" id="MDM7855057.1"/>
    </source>
</evidence>
<evidence type="ECO:0000259" key="7">
    <source>
        <dbReference type="Pfam" id="PF01061"/>
    </source>
</evidence>
<feature type="transmembrane region" description="Helical" evidence="6">
    <location>
        <begin position="156"/>
        <end position="180"/>
    </location>
</feature>
<dbReference type="Proteomes" id="UP001529338">
    <property type="component" value="Unassembled WGS sequence"/>
</dbReference>
<dbReference type="InterPro" id="IPR000412">
    <property type="entry name" value="ABC_2_transport"/>
</dbReference>
<organism evidence="8 9">
    <name type="scientific">Cellulomonas alba</name>
    <dbReference type="NCBI Taxonomy" id="3053467"/>
    <lineage>
        <taxon>Bacteria</taxon>
        <taxon>Bacillati</taxon>
        <taxon>Actinomycetota</taxon>
        <taxon>Actinomycetes</taxon>
        <taxon>Micrococcales</taxon>
        <taxon>Cellulomonadaceae</taxon>
        <taxon>Cellulomonas</taxon>
    </lineage>
</organism>
<evidence type="ECO:0000256" key="1">
    <source>
        <dbReference type="ARBA" id="ARBA00004141"/>
    </source>
</evidence>
<protein>
    <submittedName>
        <fullName evidence="8">ABC transporter permease</fullName>
    </submittedName>
</protein>
<evidence type="ECO:0000313" key="9">
    <source>
        <dbReference type="Proteomes" id="UP001529338"/>
    </source>
</evidence>
<evidence type="ECO:0000256" key="3">
    <source>
        <dbReference type="ARBA" id="ARBA00022989"/>
    </source>
</evidence>